<organism evidence="1 2">
    <name type="scientific">Glutamicibacter protophormiae</name>
    <name type="common">Brevibacterium protophormiae</name>
    <dbReference type="NCBI Taxonomy" id="37930"/>
    <lineage>
        <taxon>Bacteria</taxon>
        <taxon>Bacillati</taxon>
        <taxon>Actinomycetota</taxon>
        <taxon>Actinomycetes</taxon>
        <taxon>Micrococcales</taxon>
        <taxon>Micrococcaceae</taxon>
        <taxon>Glutamicibacter</taxon>
    </lineage>
</organism>
<accession>A0ABS4XTG8</accession>
<gene>
    <name evidence="1" type="ORF">JOF39_002882</name>
</gene>
<keyword evidence="2" id="KW-1185">Reference proteome</keyword>
<evidence type="ECO:0000313" key="2">
    <source>
        <dbReference type="Proteomes" id="UP001195422"/>
    </source>
</evidence>
<dbReference type="EMBL" id="JAGIOJ010000001">
    <property type="protein sequence ID" value="MBP2399801.1"/>
    <property type="molecule type" value="Genomic_DNA"/>
</dbReference>
<reference evidence="1 2" key="1">
    <citation type="submission" date="2021-03" db="EMBL/GenBank/DDBJ databases">
        <title>Sequencing the genomes of 1000 actinobacteria strains.</title>
        <authorList>
            <person name="Klenk H.-P."/>
        </authorList>
    </citation>
    <scope>NUCLEOTIDE SEQUENCE [LARGE SCALE GENOMIC DNA]</scope>
    <source>
        <strain evidence="1 2">DSM 20168</strain>
    </source>
</reference>
<dbReference type="Proteomes" id="UP001195422">
    <property type="component" value="Unassembled WGS sequence"/>
</dbReference>
<sequence>MTSNCKEKTISNYVRIEGPHGAYQVNETLRRFMEVNGMSVVIPSNDNAAVFFSQILEMLPELKRSGVHEHGYFVWERGATVLIWGILARVENENESMAVFVNASMNDDHIPRMFMALQDSARSYGIEPGAVFQGETSSEAAVRIKGSTVVPAQLLLGLPWEGE</sequence>
<proteinExistence type="predicted"/>
<dbReference type="RefSeq" id="WP_188946949.1">
    <property type="nucleotide sequence ID" value="NZ_BMPH01000001.1"/>
</dbReference>
<comment type="caution">
    <text evidence="1">The sequence shown here is derived from an EMBL/GenBank/DDBJ whole genome shotgun (WGS) entry which is preliminary data.</text>
</comment>
<name>A0ABS4XTG8_GLUPR</name>
<evidence type="ECO:0000313" key="1">
    <source>
        <dbReference type="EMBL" id="MBP2399801.1"/>
    </source>
</evidence>
<protein>
    <submittedName>
        <fullName evidence="1">Uncharacterized protein</fullName>
    </submittedName>
</protein>